<name>A0ABW5C5C0_9PROT</name>
<protein>
    <submittedName>
        <fullName evidence="1">[NiFe]-hydrogenase assembly chaperone HybE</fullName>
    </submittedName>
</protein>
<gene>
    <name evidence="1" type="primary">hybE</name>
    <name evidence="1" type="ORF">ACFSNB_01435</name>
</gene>
<accession>A0ABW5C5C0</accession>
<organism evidence="1 2">
    <name type="scientific">Phaeospirillum tilakii</name>
    <dbReference type="NCBI Taxonomy" id="741673"/>
    <lineage>
        <taxon>Bacteria</taxon>
        <taxon>Pseudomonadati</taxon>
        <taxon>Pseudomonadota</taxon>
        <taxon>Alphaproteobacteria</taxon>
        <taxon>Rhodospirillales</taxon>
        <taxon>Rhodospirillaceae</taxon>
        <taxon>Phaeospirillum</taxon>
    </lineage>
</organism>
<dbReference type="Gene3D" id="3.30.1460.40">
    <property type="entry name" value="[NiFe]-hydrogenase assembly chaperone, HybE"/>
    <property type="match status" value="1"/>
</dbReference>
<comment type="caution">
    <text evidence="1">The sequence shown here is derived from an EMBL/GenBank/DDBJ whole genome shotgun (WGS) entry which is preliminary data.</text>
</comment>
<keyword evidence="2" id="KW-1185">Reference proteome</keyword>
<proteinExistence type="predicted"/>
<sequence>MSDEAAAARAVADRLVGRYRAIAAGLGDLPIVNPRLGVEAVGFRPHRGWALGVVITPWFMNLAVAALAEDAPLPPAGPGESWSLPLPAGPVALTVGLLDGFGRVDAASLFSPMHAFPDPAVTRATAASVLTALFTPPAGAA</sequence>
<dbReference type="EMBL" id="JBHUIY010000002">
    <property type="protein sequence ID" value="MFD2232460.1"/>
    <property type="molecule type" value="Genomic_DNA"/>
</dbReference>
<dbReference type="InterPro" id="IPR038530">
    <property type="entry name" value="NiFe-hyd_HybE_sf"/>
</dbReference>
<evidence type="ECO:0000313" key="2">
    <source>
        <dbReference type="Proteomes" id="UP001597296"/>
    </source>
</evidence>
<dbReference type="Proteomes" id="UP001597296">
    <property type="component" value="Unassembled WGS sequence"/>
</dbReference>
<evidence type="ECO:0000313" key="1">
    <source>
        <dbReference type="EMBL" id="MFD2232460.1"/>
    </source>
</evidence>
<dbReference type="RefSeq" id="WP_377313784.1">
    <property type="nucleotide sequence ID" value="NZ_JBHUIY010000002.1"/>
</dbReference>
<reference evidence="2" key="1">
    <citation type="journal article" date="2019" name="Int. J. Syst. Evol. Microbiol.">
        <title>The Global Catalogue of Microorganisms (GCM) 10K type strain sequencing project: providing services to taxonomists for standard genome sequencing and annotation.</title>
        <authorList>
            <consortium name="The Broad Institute Genomics Platform"/>
            <consortium name="The Broad Institute Genome Sequencing Center for Infectious Disease"/>
            <person name="Wu L."/>
            <person name="Ma J."/>
        </authorList>
    </citation>
    <scope>NUCLEOTIDE SEQUENCE [LARGE SCALE GENOMIC DNA]</scope>
    <source>
        <strain evidence="2">KCTC 15012</strain>
    </source>
</reference>
<dbReference type="Pfam" id="PF11939">
    <property type="entry name" value="NiFe-hyd_HybE"/>
    <property type="match status" value="1"/>
</dbReference>
<dbReference type="InterPro" id="IPR023994">
    <property type="entry name" value="NiFe-hyd_HybE"/>
</dbReference>
<dbReference type="NCBIfam" id="TIGR03993">
    <property type="entry name" value="hydrog_HybE"/>
    <property type="match status" value="1"/>
</dbReference>